<dbReference type="FunFam" id="3.40.50.1000:FF:000257">
    <property type="entry name" value="Haloacid dehalogenase-like hydrolase (HAD) superfamily protein"/>
    <property type="match status" value="1"/>
</dbReference>
<reference evidence="3 4" key="1">
    <citation type="submission" date="2019-01" db="EMBL/GenBank/DDBJ databases">
        <title>Sequencing of cultivated peanut Arachis hypogaea provides insights into genome evolution and oil improvement.</title>
        <authorList>
            <person name="Chen X."/>
        </authorList>
    </citation>
    <scope>NUCLEOTIDE SEQUENCE [LARGE SCALE GENOMIC DNA]</scope>
    <source>
        <strain evidence="4">cv. Fuhuasheng</strain>
        <tissue evidence="3">Leaves</tissue>
    </source>
</reference>
<dbReference type="InterPro" id="IPR004274">
    <property type="entry name" value="FCP1_dom"/>
</dbReference>
<keyword evidence="4" id="KW-1185">Reference proteome</keyword>
<keyword evidence="1" id="KW-0811">Translocation</keyword>
<evidence type="ECO:0000313" key="4">
    <source>
        <dbReference type="Proteomes" id="UP000289738"/>
    </source>
</evidence>
<dbReference type="STRING" id="3818.A0A445DB86"/>
<dbReference type="GO" id="GO:0015031">
    <property type="term" value="P:protein transport"/>
    <property type="evidence" value="ECO:0007669"/>
    <property type="project" value="UniProtKB-KW"/>
</dbReference>
<protein>
    <recommendedName>
        <fullName evidence="1">Mitochondrial import inner membrane translocase subunit TIM50</fullName>
    </recommendedName>
</protein>
<dbReference type="Gene3D" id="3.40.50.1000">
    <property type="entry name" value="HAD superfamily/HAD-like"/>
    <property type="match status" value="1"/>
</dbReference>
<dbReference type="Pfam" id="PF03031">
    <property type="entry name" value="NIF"/>
    <property type="match status" value="1"/>
</dbReference>
<sequence length="261" mass="30152">MESDENQSNKVVSKISMKGVQNNTYVIRCLKKKLLVLDINGLLADIVSPPPEGLKPDTIIARRAIFKRPFYLEFLNFCFDKFEVAVWSSRTKENTDMVIDYLMGSMKHKLLFCWDASHCTKTTFKTVENKHKPVVFKDMRKIWEKHDPSLPWEKGYYNESNTLLLDDSPYKALLNPPQNSVFPHTFSFQDRSDNSLGDVRKYLDGLANAESMNKYVEEHPFGQQPITKTSPSWNYYHNVVATLSTSQHGKSDITYKVIIPK</sequence>
<proteinExistence type="inferred from homology"/>
<dbReference type="EMBL" id="SDMP01000004">
    <property type="protein sequence ID" value="RYR60433.1"/>
    <property type="molecule type" value="Genomic_DNA"/>
</dbReference>
<comment type="function">
    <text evidence="1">Essential component of the TIM23 complex, a complex that mediates the translocation of transit peptide-containing proteins across the mitochondrial inner membrane.</text>
</comment>
<dbReference type="InterPro" id="IPR036412">
    <property type="entry name" value="HAD-like_sf"/>
</dbReference>
<dbReference type="PROSITE" id="PS50969">
    <property type="entry name" value="FCP1"/>
    <property type="match status" value="1"/>
</dbReference>
<keyword evidence="1" id="KW-0813">Transport</keyword>
<comment type="subcellular location">
    <subcellularLocation>
        <location evidence="1">Mitochondrion inner membrane</location>
        <topology evidence="1">Single-pass membrane protein</topology>
    </subcellularLocation>
</comment>
<dbReference type="AlphaFoldDB" id="A0A445DB86"/>
<comment type="caution">
    <text evidence="3">The sequence shown here is derived from an EMBL/GenBank/DDBJ whole genome shotgun (WGS) entry which is preliminary data.</text>
</comment>
<dbReference type="InterPro" id="IPR023214">
    <property type="entry name" value="HAD_sf"/>
</dbReference>
<dbReference type="Proteomes" id="UP000289738">
    <property type="component" value="Chromosome A04"/>
</dbReference>
<evidence type="ECO:0000313" key="3">
    <source>
        <dbReference type="EMBL" id="RYR60433.1"/>
    </source>
</evidence>
<keyword evidence="1" id="KW-0809">Transit peptide</keyword>
<comment type="similarity">
    <text evidence="1">Belongs to the TIM50 family.</text>
</comment>
<dbReference type="SMART" id="SM00577">
    <property type="entry name" value="CPDc"/>
    <property type="match status" value="1"/>
</dbReference>
<gene>
    <name evidence="3" type="ORF">Ahy_A04g017506</name>
</gene>
<organism evidence="3 4">
    <name type="scientific">Arachis hypogaea</name>
    <name type="common">Peanut</name>
    <dbReference type="NCBI Taxonomy" id="3818"/>
    <lineage>
        <taxon>Eukaryota</taxon>
        <taxon>Viridiplantae</taxon>
        <taxon>Streptophyta</taxon>
        <taxon>Embryophyta</taxon>
        <taxon>Tracheophyta</taxon>
        <taxon>Spermatophyta</taxon>
        <taxon>Magnoliopsida</taxon>
        <taxon>eudicotyledons</taxon>
        <taxon>Gunneridae</taxon>
        <taxon>Pentapetalae</taxon>
        <taxon>rosids</taxon>
        <taxon>fabids</taxon>
        <taxon>Fabales</taxon>
        <taxon>Fabaceae</taxon>
        <taxon>Papilionoideae</taxon>
        <taxon>50 kb inversion clade</taxon>
        <taxon>dalbergioids sensu lato</taxon>
        <taxon>Dalbergieae</taxon>
        <taxon>Pterocarpus clade</taxon>
        <taxon>Arachis</taxon>
    </lineage>
</organism>
<keyword evidence="1" id="KW-0653">Protein transport</keyword>
<dbReference type="GO" id="GO:0005744">
    <property type="term" value="C:TIM23 mitochondrial import inner membrane translocase complex"/>
    <property type="evidence" value="ECO:0007669"/>
    <property type="project" value="UniProtKB-UniRule"/>
</dbReference>
<name>A0A445DB86_ARAHY</name>
<feature type="domain" description="FCP1 homology" evidence="2">
    <location>
        <begin position="28"/>
        <end position="206"/>
    </location>
</feature>
<keyword evidence="1" id="KW-0496">Mitochondrion</keyword>
<dbReference type="PANTHER" id="PTHR12210">
    <property type="entry name" value="DULLARD PROTEIN PHOSPHATASE"/>
    <property type="match status" value="1"/>
</dbReference>
<comment type="subunit">
    <text evidence="1">Component of the TIM23 complex.</text>
</comment>
<dbReference type="SUPFAM" id="SSF56784">
    <property type="entry name" value="HAD-like"/>
    <property type="match status" value="1"/>
</dbReference>
<accession>A0A445DB86</accession>
<dbReference type="InterPro" id="IPR050365">
    <property type="entry name" value="TIM50"/>
</dbReference>
<evidence type="ECO:0000256" key="1">
    <source>
        <dbReference type="RuleBase" id="RU365079"/>
    </source>
</evidence>
<evidence type="ECO:0000259" key="2">
    <source>
        <dbReference type="PROSITE" id="PS50969"/>
    </source>
</evidence>